<dbReference type="PROSITE" id="PS51257">
    <property type="entry name" value="PROKAR_LIPOPROTEIN"/>
    <property type="match status" value="1"/>
</dbReference>
<feature type="transmembrane region" description="Helical" evidence="5">
    <location>
        <begin position="7"/>
        <end position="31"/>
    </location>
</feature>
<keyword evidence="5" id="KW-0472">Membrane</keyword>
<dbReference type="PRINTS" id="PR00038">
    <property type="entry name" value="HTHLUXR"/>
</dbReference>
<evidence type="ECO:0000259" key="6">
    <source>
        <dbReference type="PROSITE" id="PS50043"/>
    </source>
</evidence>
<evidence type="ECO:0000313" key="7">
    <source>
        <dbReference type="EMBL" id="PNV65911.1"/>
    </source>
</evidence>
<feature type="transmembrane region" description="Helical" evidence="5">
    <location>
        <begin position="76"/>
        <end position="96"/>
    </location>
</feature>
<reference evidence="7 8" key="1">
    <citation type="journal article" date="2018" name="Int. J. Syst. Evol. Microbiol.">
        <title>Rubneribacter badeniensis gen. nov., sp. nov. and Enteroscipio rubneri gen. nov., sp. nov., new members of the Eggerthellaceae isolated from human faeces.</title>
        <authorList>
            <person name="Danylec N."/>
            <person name="Gobl A."/>
            <person name="Stoll D.A."/>
            <person name="Hetzer B."/>
            <person name="Kulling S.E."/>
            <person name="Huch M."/>
        </authorList>
    </citation>
    <scope>NUCLEOTIDE SEQUENCE [LARGE SCALE GENOMIC DNA]</scope>
    <source>
        <strain evidence="7 8">ResAG-85</strain>
    </source>
</reference>
<feature type="domain" description="HTH luxR-type" evidence="6">
    <location>
        <begin position="423"/>
        <end position="488"/>
    </location>
</feature>
<keyword evidence="5" id="KW-1133">Transmembrane helix</keyword>
<dbReference type="PANTHER" id="PTHR44688:SF16">
    <property type="entry name" value="DNA-BINDING TRANSCRIPTIONAL ACTIVATOR DEVR_DOSR"/>
    <property type="match status" value="1"/>
</dbReference>
<keyword evidence="5" id="KW-0812">Transmembrane</keyword>
<dbReference type="GO" id="GO:0003677">
    <property type="term" value="F:DNA binding"/>
    <property type="evidence" value="ECO:0007669"/>
    <property type="project" value="UniProtKB-KW"/>
</dbReference>
<dbReference type="PROSITE" id="PS50043">
    <property type="entry name" value="HTH_LUXR_2"/>
    <property type="match status" value="1"/>
</dbReference>
<name>A0A2K2U6I2_9ACTN</name>
<keyword evidence="8" id="KW-1185">Reference proteome</keyword>
<comment type="caution">
    <text evidence="7">The sequence shown here is derived from an EMBL/GenBank/DDBJ whole genome shotgun (WGS) entry which is preliminary data.</text>
</comment>
<evidence type="ECO:0000256" key="3">
    <source>
        <dbReference type="ARBA" id="ARBA00023163"/>
    </source>
</evidence>
<dbReference type="CDD" id="cd06170">
    <property type="entry name" value="LuxR_C_like"/>
    <property type="match status" value="1"/>
</dbReference>
<sequence length="490" mass="52122">MQKTIAHILLSATGFACFLALNSFSLWGFALLPETTLGEHAQLLWNTPLSLSNVAAFAVFFAGAYRAPRLFGRSPLVAAIALLSAAVALMCLSTLLQNPAVLVAAGTCMGVGTTCCFFCWARALFADGPDMAKVEIVLGSVLSAVPYLAFFTLDASTIALTIAALATLNVAALLGHERIARREGRAEVPTRTVSPSALASSFWRPLLCCAMIGLATPVIATVSEGSMAGMSFVEQSLMVHSENIIAALVLGIVWLGMKRKTTLIGAFTVLFPIIATALLLFLVLDPPLRIVVPYVSGIAFVVFSMIVMIESIEVSTERNLGLTAVYGLFAGLFYGANRLSNFAMEAAREQLLVQETTTAVAVAALLYGCSIVMFFVARAPDATDRASTNEPSAANGGHRRAEDGSGKAGAPGPIDPIEQSCQHLAAEHQLSQRQTEVLVLLAHGYDVRAIAKKLFVSENTVRTHAKKIYAALDVHSKQEIIELTNEMRSG</sequence>
<evidence type="ECO:0000313" key="8">
    <source>
        <dbReference type="Proteomes" id="UP000236488"/>
    </source>
</evidence>
<feature type="transmembrane region" description="Helical" evidence="5">
    <location>
        <begin position="132"/>
        <end position="151"/>
    </location>
</feature>
<keyword evidence="1" id="KW-0805">Transcription regulation</keyword>
<feature type="transmembrane region" description="Helical" evidence="5">
    <location>
        <begin position="290"/>
        <end position="308"/>
    </location>
</feature>
<dbReference type="AlphaFoldDB" id="A0A2K2U6I2"/>
<feature type="region of interest" description="Disordered" evidence="4">
    <location>
        <begin position="384"/>
        <end position="414"/>
    </location>
</feature>
<dbReference type="InterPro" id="IPR016032">
    <property type="entry name" value="Sig_transdc_resp-reg_C-effctor"/>
</dbReference>
<dbReference type="PANTHER" id="PTHR44688">
    <property type="entry name" value="DNA-BINDING TRANSCRIPTIONAL ACTIVATOR DEVR_DOSR"/>
    <property type="match status" value="1"/>
</dbReference>
<feature type="transmembrane region" description="Helical" evidence="5">
    <location>
        <begin position="356"/>
        <end position="377"/>
    </location>
</feature>
<feature type="transmembrane region" description="Helical" evidence="5">
    <location>
        <begin position="237"/>
        <end position="256"/>
    </location>
</feature>
<evidence type="ECO:0000256" key="5">
    <source>
        <dbReference type="SAM" id="Phobius"/>
    </source>
</evidence>
<dbReference type="InterPro" id="IPR000792">
    <property type="entry name" value="Tscrpt_reg_LuxR_C"/>
</dbReference>
<dbReference type="SMART" id="SM00421">
    <property type="entry name" value="HTH_LUXR"/>
    <property type="match status" value="1"/>
</dbReference>
<feature type="transmembrane region" description="Helical" evidence="5">
    <location>
        <begin position="157"/>
        <end position="175"/>
    </location>
</feature>
<keyword evidence="3" id="KW-0804">Transcription</keyword>
<dbReference type="SUPFAM" id="SSF46894">
    <property type="entry name" value="C-terminal effector domain of the bipartite response regulators"/>
    <property type="match status" value="1"/>
</dbReference>
<keyword evidence="2" id="KW-0238">DNA-binding</keyword>
<accession>A0A2K2U6I2</accession>
<evidence type="ECO:0000256" key="2">
    <source>
        <dbReference type="ARBA" id="ARBA00023125"/>
    </source>
</evidence>
<dbReference type="EMBL" id="PPEL01000013">
    <property type="protein sequence ID" value="PNV65911.1"/>
    <property type="molecule type" value="Genomic_DNA"/>
</dbReference>
<dbReference type="Gene3D" id="1.10.10.10">
    <property type="entry name" value="Winged helix-like DNA-binding domain superfamily/Winged helix DNA-binding domain"/>
    <property type="match status" value="1"/>
</dbReference>
<feature type="transmembrane region" description="Helical" evidence="5">
    <location>
        <begin position="202"/>
        <end position="222"/>
    </location>
</feature>
<dbReference type="GO" id="GO:0006355">
    <property type="term" value="P:regulation of DNA-templated transcription"/>
    <property type="evidence" value="ECO:0007669"/>
    <property type="project" value="InterPro"/>
</dbReference>
<gene>
    <name evidence="7" type="ORF">C2L80_04060</name>
</gene>
<feature type="transmembrane region" description="Helical" evidence="5">
    <location>
        <begin position="43"/>
        <end position="64"/>
    </location>
</feature>
<feature type="transmembrane region" description="Helical" evidence="5">
    <location>
        <begin position="263"/>
        <end position="284"/>
    </location>
</feature>
<feature type="transmembrane region" description="Helical" evidence="5">
    <location>
        <begin position="320"/>
        <end position="336"/>
    </location>
</feature>
<dbReference type="RefSeq" id="WP_103262697.1">
    <property type="nucleotide sequence ID" value="NZ_PPEL01000013.1"/>
</dbReference>
<evidence type="ECO:0000256" key="4">
    <source>
        <dbReference type="SAM" id="MobiDB-lite"/>
    </source>
</evidence>
<dbReference type="Proteomes" id="UP000236488">
    <property type="component" value="Unassembled WGS sequence"/>
</dbReference>
<proteinExistence type="predicted"/>
<evidence type="ECO:0000256" key="1">
    <source>
        <dbReference type="ARBA" id="ARBA00023015"/>
    </source>
</evidence>
<feature type="transmembrane region" description="Helical" evidence="5">
    <location>
        <begin position="102"/>
        <end position="125"/>
    </location>
</feature>
<dbReference type="InterPro" id="IPR036388">
    <property type="entry name" value="WH-like_DNA-bd_sf"/>
</dbReference>
<dbReference type="Pfam" id="PF00196">
    <property type="entry name" value="GerE"/>
    <property type="match status" value="1"/>
</dbReference>
<organism evidence="7 8">
    <name type="scientific">Rubneribacter badeniensis</name>
    <dbReference type="NCBI Taxonomy" id="2070688"/>
    <lineage>
        <taxon>Bacteria</taxon>
        <taxon>Bacillati</taxon>
        <taxon>Actinomycetota</taxon>
        <taxon>Coriobacteriia</taxon>
        <taxon>Eggerthellales</taxon>
        <taxon>Eggerthellaceae</taxon>
        <taxon>Rubneribacter</taxon>
    </lineage>
</organism>
<protein>
    <submittedName>
        <fullName evidence="7">LuxR family transcriptional regulator</fullName>
    </submittedName>
</protein>